<dbReference type="Pfam" id="PF08858">
    <property type="entry name" value="IDEAL"/>
    <property type="match status" value="1"/>
</dbReference>
<dbReference type="AlphaFoldDB" id="A0A7V7RMD2"/>
<evidence type="ECO:0000259" key="1">
    <source>
        <dbReference type="SMART" id="SM00914"/>
    </source>
</evidence>
<dbReference type="Gene3D" id="4.10.810.10">
    <property type="entry name" value="Virus Scaffolding Protein, Chain A"/>
    <property type="match status" value="1"/>
</dbReference>
<dbReference type="EMBL" id="WBOT01000002">
    <property type="protein sequence ID" value="KAB2333434.1"/>
    <property type="molecule type" value="Genomic_DNA"/>
</dbReference>
<evidence type="ECO:0000313" key="3">
    <source>
        <dbReference type="Proteomes" id="UP000441354"/>
    </source>
</evidence>
<comment type="caution">
    <text evidence="2">The sequence shown here is derived from an EMBL/GenBank/DDBJ whole genome shotgun (WGS) entry which is preliminary data.</text>
</comment>
<feature type="domain" description="IDEAL" evidence="1">
    <location>
        <begin position="24"/>
        <end position="60"/>
    </location>
</feature>
<gene>
    <name evidence="2" type="ORF">F7732_04895</name>
</gene>
<dbReference type="InterPro" id="IPR014957">
    <property type="entry name" value="IDEAL_dom"/>
</dbReference>
<accession>A0A7V7RMD2</accession>
<dbReference type="OrthoDB" id="2989967at2"/>
<evidence type="ECO:0000313" key="2">
    <source>
        <dbReference type="EMBL" id="KAB2333434.1"/>
    </source>
</evidence>
<dbReference type="Proteomes" id="UP000441354">
    <property type="component" value="Unassembled WGS sequence"/>
</dbReference>
<dbReference type="RefSeq" id="WP_151572673.1">
    <property type="nucleotide sequence ID" value="NZ_WBOT01000002.1"/>
</dbReference>
<name>A0A7V7RMD2_9BACI</name>
<sequence>MEKHTLYSPHQSEENMVSHLAEKVLNEALLTYKIQKLRNEIDKTLENRDQALFMKLTEELNDLTEQLN</sequence>
<keyword evidence="3" id="KW-1185">Reference proteome</keyword>
<dbReference type="SMART" id="SM00914">
    <property type="entry name" value="IDEAL"/>
    <property type="match status" value="1"/>
</dbReference>
<protein>
    <submittedName>
        <fullName evidence="2">IDEAL domain-containing protein</fullName>
    </submittedName>
</protein>
<reference evidence="2 3" key="1">
    <citation type="journal article" date="2014" name="Arch. Microbiol.">
        <title>Bacillus mesophilum sp. nov., strain IITR-54T, a novel 4-chlorobiphenyl dechlorinating bacterium.</title>
        <authorList>
            <person name="Manickam N."/>
            <person name="Singh N.K."/>
            <person name="Bajaj A."/>
            <person name="Kumar R.M."/>
            <person name="Kaur G."/>
            <person name="Kaur N."/>
            <person name="Bala M."/>
            <person name="Kumar A."/>
            <person name="Mayilraj S."/>
        </authorList>
    </citation>
    <scope>NUCLEOTIDE SEQUENCE [LARGE SCALE GENOMIC DNA]</scope>
    <source>
        <strain evidence="2 3">IITR-54</strain>
    </source>
</reference>
<organism evidence="2 3">
    <name type="scientific">Bacillus mesophilum</name>
    <dbReference type="NCBI Taxonomy" id="1071718"/>
    <lineage>
        <taxon>Bacteria</taxon>
        <taxon>Bacillati</taxon>
        <taxon>Bacillota</taxon>
        <taxon>Bacilli</taxon>
        <taxon>Bacillales</taxon>
        <taxon>Bacillaceae</taxon>
        <taxon>Bacillus</taxon>
    </lineage>
</organism>
<proteinExistence type="predicted"/>
<dbReference type="InterPro" id="IPR027393">
    <property type="entry name" value="Virus_scaffolding_prot_C"/>
</dbReference>